<dbReference type="InterPro" id="IPR052709">
    <property type="entry name" value="Transposase-MT_Hybrid"/>
</dbReference>
<dbReference type="PANTHER" id="PTHR46060:SF1">
    <property type="entry name" value="MARINER MOS1 TRANSPOSASE-LIKE PROTEIN"/>
    <property type="match status" value="1"/>
</dbReference>
<sequence>MLNVQMEKCTRMNAYPAHKFLNGLNGLKTDVKRPKTIRAPNDPQRQKRTKTSKKIGKLTREDRRLSIRGLAEITEIDKEFVRQILHESFNMGKVCAKKVPKLLTSEQKEFRMNIRADILNNIDTDPALLDTVITCDESCFLSSKVWKQLKQKRRRF</sequence>
<dbReference type="Proteomes" id="UP001162162">
    <property type="component" value="Unassembled WGS sequence"/>
</dbReference>
<protein>
    <recommendedName>
        <fullName evidence="4">Transposase</fullName>
    </recommendedName>
</protein>
<name>A0AAV8ZGH8_9CUCU</name>
<evidence type="ECO:0008006" key="4">
    <source>
        <dbReference type="Google" id="ProtNLM"/>
    </source>
</evidence>
<feature type="region of interest" description="Disordered" evidence="1">
    <location>
        <begin position="33"/>
        <end position="52"/>
    </location>
</feature>
<evidence type="ECO:0000313" key="2">
    <source>
        <dbReference type="EMBL" id="KAJ8962833.1"/>
    </source>
</evidence>
<gene>
    <name evidence="2" type="ORF">NQ318_001233</name>
</gene>
<dbReference type="AlphaFoldDB" id="A0AAV8ZGH8"/>
<reference evidence="2" key="1">
    <citation type="journal article" date="2023" name="Insect Mol. Biol.">
        <title>Genome sequencing provides insights into the evolution of gene families encoding plant cell wall-degrading enzymes in longhorned beetles.</title>
        <authorList>
            <person name="Shin N.R."/>
            <person name="Okamura Y."/>
            <person name="Kirsch R."/>
            <person name="Pauchet Y."/>
        </authorList>
    </citation>
    <scope>NUCLEOTIDE SEQUENCE</scope>
    <source>
        <strain evidence="2">AMC_N1</strain>
    </source>
</reference>
<evidence type="ECO:0000313" key="3">
    <source>
        <dbReference type="Proteomes" id="UP001162162"/>
    </source>
</evidence>
<evidence type="ECO:0000256" key="1">
    <source>
        <dbReference type="SAM" id="MobiDB-lite"/>
    </source>
</evidence>
<keyword evidence="3" id="KW-1185">Reference proteome</keyword>
<accession>A0AAV8ZGH8</accession>
<dbReference type="EMBL" id="JAPWTK010000002">
    <property type="protein sequence ID" value="KAJ8962833.1"/>
    <property type="molecule type" value="Genomic_DNA"/>
</dbReference>
<dbReference type="PANTHER" id="PTHR46060">
    <property type="entry name" value="MARINER MOS1 TRANSPOSASE-LIKE PROTEIN"/>
    <property type="match status" value="1"/>
</dbReference>
<organism evidence="2 3">
    <name type="scientific">Aromia moschata</name>
    <dbReference type="NCBI Taxonomy" id="1265417"/>
    <lineage>
        <taxon>Eukaryota</taxon>
        <taxon>Metazoa</taxon>
        <taxon>Ecdysozoa</taxon>
        <taxon>Arthropoda</taxon>
        <taxon>Hexapoda</taxon>
        <taxon>Insecta</taxon>
        <taxon>Pterygota</taxon>
        <taxon>Neoptera</taxon>
        <taxon>Endopterygota</taxon>
        <taxon>Coleoptera</taxon>
        <taxon>Polyphaga</taxon>
        <taxon>Cucujiformia</taxon>
        <taxon>Chrysomeloidea</taxon>
        <taxon>Cerambycidae</taxon>
        <taxon>Cerambycinae</taxon>
        <taxon>Callichromatini</taxon>
        <taxon>Aromia</taxon>
    </lineage>
</organism>
<proteinExistence type="predicted"/>
<comment type="caution">
    <text evidence="2">The sequence shown here is derived from an EMBL/GenBank/DDBJ whole genome shotgun (WGS) entry which is preliminary data.</text>
</comment>